<feature type="domain" description="Thg1 C-terminal" evidence="16">
    <location>
        <begin position="152"/>
        <end position="284"/>
    </location>
</feature>
<dbReference type="GO" id="GO:0008193">
    <property type="term" value="F:tRNA guanylyltransferase activity"/>
    <property type="evidence" value="ECO:0007669"/>
    <property type="project" value="UniProtKB-UniRule"/>
</dbReference>
<keyword evidence="3 12" id="KW-0819">tRNA processing</keyword>
<dbReference type="WBParaSite" id="maker-uti_cns_0000754-snap-gene-0.12-mRNA-1">
    <property type="protein sequence ID" value="maker-uti_cns_0000754-snap-gene-0.12-mRNA-1"/>
    <property type="gene ID" value="maker-uti_cns_0000754-snap-gene-0.12"/>
</dbReference>
<feature type="binding site" evidence="14">
    <location>
        <position position="89"/>
    </location>
    <ligand>
        <name>Mg(2+)</name>
        <dbReference type="ChEBI" id="CHEBI:18420"/>
        <label>2</label>
        <note>catalytic</note>
    </ligand>
</feature>
<evidence type="ECO:0000256" key="11">
    <source>
        <dbReference type="ARBA" id="ARBA00065710"/>
    </source>
</evidence>
<evidence type="ECO:0000256" key="6">
    <source>
        <dbReference type="ARBA" id="ARBA00022741"/>
    </source>
</evidence>
<keyword evidence="4 12" id="KW-0548">Nucleotidyltransferase</keyword>
<evidence type="ECO:0000256" key="8">
    <source>
        <dbReference type="ARBA" id="ARBA00023134"/>
    </source>
</evidence>
<protein>
    <recommendedName>
        <fullName evidence="12">tRNA(His) guanylyltransferase</fullName>
        <ecNumber evidence="12">2.7.7.79</ecNumber>
    </recommendedName>
    <alternativeName>
        <fullName evidence="12">tRNA-histidine guanylyltransferase</fullName>
    </alternativeName>
</protein>
<name>A0A1I8G368_9PLAT</name>
<feature type="binding site" evidence="14">
    <location>
        <position position="89"/>
    </location>
    <ligand>
        <name>Mg(2+)</name>
        <dbReference type="ChEBI" id="CHEBI:18420"/>
        <label>1</label>
        <note>catalytic</note>
    </ligand>
</feature>
<feature type="binding site" evidence="14">
    <location>
        <position position="42"/>
    </location>
    <ligand>
        <name>Mg(2+)</name>
        <dbReference type="ChEBI" id="CHEBI:18420"/>
        <label>2</label>
        <note>catalytic</note>
    </ligand>
</feature>
<evidence type="ECO:0000259" key="16">
    <source>
        <dbReference type="Pfam" id="PF14413"/>
    </source>
</evidence>
<evidence type="ECO:0000313" key="19">
    <source>
        <dbReference type="WBParaSite" id="maker-uti_cns_0045712-snap-gene-0.47-mRNA-1"/>
    </source>
</evidence>
<dbReference type="GO" id="GO:0000287">
    <property type="term" value="F:magnesium ion binding"/>
    <property type="evidence" value="ECO:0007669"/>
    <property type="project" value="UniProtKB-UniRule"/>
</dbReference>
<dbReference type="GO" id="GO:0005525">
    <property type="term" value="F:GTP binding"/>
    <property type="evidence" value="ECO:0007669"/>
    <property type="project" value="UniProtKB-UniRule"/>
</dbReference>
<evidence type="ECO:0000256" key="1">
    <source>
        <dbReference type="ARBA" id="ARBA00010113"/>
    </source>
</evidence>
<sequence>MHKNQSIIICFTFKAKSKFEYVRKFEQSDQLLPQCWLVVRVDGRGFHKFSERHEFAKPNEPRCIRLMTLAARRVLMEHRSILLAYGQSDEYSFVLHKDTNAFNRRASKLASLIGSLFTSAFVFNWSICFPDRRLLYPPAFDARAVAYPSVRTLRDYLSWRQADCHINNLYNTAFWSLVLRGGLSANQAQERLKGTLAADKNELLFSQFGINYNNEPEVYRKGSLLVRASLLDSQVDAVAEEASVGDNVPDVGEASVEEVSEIAAKVAKAEAESASTLLHIDIIKDKFWTENPRIL</sequence>
<comment type="function">
    <text evidence="10">Adds a GMP to the 5'-end of tRNA(His) after transcription and RNase P cleavage. This step is essential for proper recognition of the tRNA and for the fidelity of protein synthesis. Also functions as a guanyl-nucleotide exchange factor/GEF for the MFN1 and MFN2 mitofusins thereby regulating mitochondrial fusion. By regulating both mitochondrial dynamics and bioenergetic function, it contributes to cell survival following oxidative stress.</text>
</comment>
<dbReference type="Pfam" id="PF04446">
    <property type="entry name" value="Thg1"/>
    <property type="match status" value="1"/>
</dbReference>
<feature type="binding site" evidence="14">
    <location>
        <position position="42"/>
    </location>
    <ligand>
        <name>Mg(2+)</name>
        <dbReference type="ChEBI" id="CHEBI:18420"/>
        <label>1</label>
        <note>catalytic</note>
    </ligand>
</feature>
<dbReference type="EC" id="2.7.7.79" evidence="12"/>
<dbReference type="Proteomes" id="UP000095280">
    <property type="component" value="Unplaced"/>
</dbReference>
<evidence type="ECO:0000256" key="13">
    <source>
        <dbReference type="PIRSR" id="PIRSR028980-1"/>
    </source>
</evidence>
<evidence type="ECO:0000313" key="18">
    <source>
        <dbReference type="WBParaSite" id="maker-uti_cns_0000754-snap-gene-0.12-mRNA-1"/>
    </source>
</evidence>
<feature type="binding site" evidence="13">
    <location>
        <begin position="88"/>
        <end position="89"/>
    </location>
    <ligand>
        <name>GTP</name>
        <dbReference type="ChEBI" id="CHEBI:37565"/>
    </ligand>
</feature>
<reference evidence="18 19" key="1">
    <citation type="submission" date="2016-11" db="UniProtKB">
        <authorList>
            <consortium name="WormBaseParasite"/>
        </authorList>
    </citation>
    <scope>IDENTIFICATION</scope>
</reference>
<evidence type="ECO:0000256" key="12">
    <source>
        <dbReference type="PIRNR" id="PIRNR028980"/>
    </source>
</evidence>
<dbReference type="PANTHER" id="PTHR12729:SF6">
    <property type="entry name" value="TRNA(HIS) GUANYLYLTRANSFERASE-RELATED"/>
    <property type="match status" value="1"/>
</dbReference>
<evidence type="ECO:0000259" key="15">
    <source>
        <dbReference type="Pfam" id="PF04446"/>
    </source>
</evidence>
<dbReference type="FunFam" id="3.30.70.3000:FF:000001">
    <property type="entry name" value="tRNA(His) guanylyltransferase"/>
    <property type="match status" value="1"/>
</dbReference>
<evidence type="ECO:0000256" key="3">
    <source>
        <dbReference type="ARBA" id="ARBA00022694"/>
    </source>
</evidence>
<feature type="domain" description="tRNAHis guanylyltransferase catalytic" evidence="15">
    <location>
        <begin position="19"/>
        <end position="148"/>
    </location>
</feature>
<dbReference type="Pfam" id="PF14413">
    <property type="entry name" value="Thg1C"/>
    <property type="match status" value="1"/>
</dbReference>
<keyword evidence="17" id="KW-1185">Reference proteome</keyword>
<comment type="subunit">
    <text evidence="11">Homotetramer. Interacts with MFN1 and MFN2; functions as a guanyl-nucleotide exchange factor/GEF for MFN2 and also probably MFN1.</text>
</comment>
<dbReference type="GO" id="GO:0006400">
    <property type="term" value="P:tRNA modification"/>
    <property type="evidence" value="ECO:0007669"/>
    <property type="project" value="UniProtKB-UniRule"/>
</dbReference>
<evidence type="ECO:0000313" key="17">
    <source>
        <dbReference type="Proteomes" id="UP000095280"/>
    </source>
</evidence>
<accession>A0A1I8G368</accession>
<evidence type="ECO:0000256" key="4">
    <source>
        <dbReference type="ARBA" id="ARBA00022695"/>
    </source>
</evidence>
<keyword evidence="2 12" id="KW-0808">Transferase</keyword>
<evidence type="ECO:0000256" key="5">
    <source>
        <dbReference type="ARBA" id="ARBA00022723"/>
    </source>
</evidence>
<evidence type="ECO:0000256" key="7">
    <source>
        <dbReference type="ARBA" id="ARBA00022842"/>
    </source>
</evidence>
<dbReference type="AlphaFoldDB" id="A0A1I8G368"/>
<keyword evidence="5 12" id="KW-0479">Metal-binding</keyword>
<comment type="catalytic activity">
    <reaction evidence="9 12">
        <text>a 5'-end ribonucleotide-tRNA(His) + GTP + ATP + H2O = a 5'-end phospho-guanosine-ribonucleotide-tRNA(His) + AMP + 2 diphosphate + H(+)</text>
        <dbReference type="Rhea" id="RHEA:54564"/>
        <dbReference type="Rhea" id="RHEA-COMP:14193"/>
        <dbReference type="Rhea" id="RHEA-COMP:14917"/>
        <dbReference type="ChEBI" id="CHEBI:15377"/>
        <dbReference type="ChEBI" id="CHEBI:15378"/>
        <dbReference type="ChEBI" id="CHEBI:30616"/>
        <dbReference type="ChEBI" id="CHEBI:33019"/>
        <dbReference type="ChEBI" id="CHEBI:37565"/>
        <dbReference type="ChEBI" id="CHEBI:138282"/>
        <dbReference type="ChEBI" id="CHEBI:141847"/>
        <dbReference type="ChEBI" id="CHEBI:456215"/>
        <dbReference type="EC" id="2.7.7.79"/>
    </reaction>
</comment>
<dbReference type="WBParaSite" id="maker-uti_cns_0045712-snap-gene-0.47-mRNA-1">
    <property type="protein sequence ID" value="maker-uti_cns_0045712-snap-gene-0.47-mRNA-1"/>
    <property type="gene ID" value="maker-uti_cns_0045712-snap-gene-0.47"/>
</dbReference>
<keyword evidence="6 12" id="KW-0547">Nucleotide-binding</keyword>
<proteinExistence type="inferred from homology"/>
<keyword evidence="8 12" id="KW-0342">GTP-binding</keyword>
<evidence type="ECO:0000256" key="10">
    <source>
        <dbReference type="ARBA" id="ARBA00058346"/>
    </source>
</evidence>
<comment type="similarity">
    <text evidence="1 12">Belongs to the tRNA(His) guanylyltransferase family.</text>
</comment>
<feature type="binding site" evidence="13">
    <location>
        <begin position="42"/>
        <end position="47"/>
    </location>
    <ligand>
        <name>GTP</name>
        <dbReference type="ChEBI" id="CHEBI:37565"/>
    </ligand>
</feature>
<dbReference type="PIRSF" id="PIRSF028980">
    <property type="entry name" value="tRNAHis_guanylyltransferase"/>
    <property type="match status" value="1"/>
</dbReference>
<evidence type="ECO:0000256" key="14">
    <source>
        <dbReference type="PIRSR" id="PIRSR028980-2"/>
    </source>
</evidence>
<feature type="binding site" evidence="14">
    <location>
        <position position="43"/>
    </location>
    <ligand>
        <name>Mg(2+)</name>
        <dbReference type="ChEBI" id="CHEBI:18420"/>
        <label>1</label>
        <note>catalytic</note>
    </ligand>
</feature>
<evidence type="ECO:0000256" key="2">
    <source>
        <dbReference type="ARBA" id="ARBA00022679"/>
    </source>
</evidence>
<dbReference type="InterPro" id="IPR024956">
    <property type="entry name" value="tRNAHis_GuaTrfase_cat"/>
</dbReference>
<dbReference type="Gene3D" id="3.30.70.3000">
    <property type="match status" value="1"/>
</dbReference>
<dbReference type="InterPro" id="IPR007537">
    <property type="entry name" value="tRNAHis_GuaTrfase_Thg1"/>
</dbReference>
<organism evidence="17 18">
    <name type="scientific">Macrostomum lignano</name>
    <dbReference type="NCBI Taxonomy" id="282301"/>
    <lineage>
        <taxon>Eukaryota</taxon>
        <taxon>Metazoa</taxon>
        <taxon>Spiralia</taxon>
        <taxon>Lophotrochozoa</taxon>
        <taxon>Platyhelminthes</taxon>
        <taxon>Rhabditophora</taxon>
        <taxon>Macrostomorpha</taxon>
        <taxon>Macrostomida</taxon>
        <taxon>Macrostomidae</taxon>
        <taxon>Macrostomum</taxon>
    </lineage>
</organism>
<keyword evidence="7 12" id="KW-0460">Magnesium</keyword>
<dbReference type="PANTHER" id="PTHR12729">
    <property type="entry name" value="TRNA(HIS) GUANYLYLTRANSFERASE-RELATED"/>
    <property type="match status" value="1"/>
</dbReference>
<comment type="cofactor">
    <cofactor evidence="14">
        <name>Mg(2+)</name>
        <dbReference type="ChEBI" id="CHEBI:18420"/>
    </cofactor>
    <text evidence="14">Binds 2 magnesium ions per subunit.</text>
</comment>
<dbReference type="InterPro" id="IPR038469">
    <property type="entry name" value="tRNAHis_GuaTrfase_Thg1_sf"/>
</dbReference>
<evidence type="ECO:0000256" key="9">
    <source>
        <dbReference type="ARBA" id="ARBA00047281"/>
    </source>
</evidence>
<dbReference type="InterPro" id="IPR025845">
    <property type="entry name" value="Thg1_C_dom"/>
</dbReference>